<sequence length="505" mass="56707">MLRLLDLPNEVLDITFGNLRQPELYSLCLVCRRTYASAKPHLYRDVSITDRKDFAGTGTLNKLRSFLLTIWRNPKLAESVTSLKMLDAPNRTSPKLRTEADWQALKPYTPFPAPGDEHDRIVCEDLVALNDNELVKHVDFVKDPRGAEFMRTHLSANSRCGLLGLILNRLNSRVTTLRIDIERNTAGSKMDPPINPTTGCTQDFVNAKDVTVRGHQAFTRNLVPIVQGDGYAWMPALQSLIFDNLVINDLSLKRGEKYAGLEHLTITNCTLDFDFSNILTPNLRSLAIENCTYSRSEVRNGPLVQDWPCKESIESLTITESDIHASGTFAGFTNLKYLSIDTVPWLATTINMDRVRNLETLLPEGLIGLHLGNCFMDEFPPSVRVCKVVEEQMLALLASRNDGSHPDLEFVEISVNGRHDGRRHTPPKRQMKLREKLQKAFRDAGPIENSNGQLVEIFFTMLCSCVWDCKHVELVTGISAEQMQASCWLAQEPTFKRAGVAVPAA</sequence>
<name>A0A9P4I7X7_9PEZI</name>
<dbReference type="InterPro" id="IPR001810">
    <property type="entry name" value="F-box_dom"/>
</dbReference>
<evidence type="ECO:0000313" key="3">
    <source>
        <dbReference type="Proteomes" id="UP000799772"/>
    </source>
</evidence>
<proteinExistence type="predicted"/>
<protein>
    <recommendedName>
        <fullName evidence="1">F-box domain-containing protein</fullName>
    </recommendedName>
</protein>
<dbReference type="Gene3D" id="3.80.10.10">
    <property type="entry name" value="Ribonuclease Inhibitor"/>
    <property type="match status" value="1"/>
</dbReference>
<keyword evidence="3" id="KW-1185">Reference proteome</keyword>
<dbReference type="EMBL" id="ML978129">
    <property type="protein sequence ID" value="KAF2096861.1"/>
    <property type="molecule type" value="Genomic_DNA"/>
</dbReference>
<gene>
    <name evidence="2" type="ORF">NA57DRAFT_78451</name>
</gene>
<organism evidence="2 3">
    <name type="scientific">Rhizodiscina lignyota</name>
    <dbReference type="NCBI Taxonomy" id="1504668"/>
    <lineage>
        <taxon>Eukaryota</taxon>
        <taxon>Fungi</taxon>
        <taxon>Dikarya</taxon>
        <taxon>Ascomycota</taxon>
        <taxon>Pezizomycotina</taxon>
        <taxon>Dothideomycetes</taxon>
        <taxon>Pleosporomycetidae</taxon>
        <taxon>Aulographales</taxon>
        <taxon>Rhizodiscinaceae</taxon>
        <taxon>Rhizodiscina</taxon>
    </lineage>
</organism>
<reference evidence="2" key="1">
    <citation type="journal article" date="2020" name="Stud. Mycol.">
        <title>101 Dothideomycetes genomes: a test case for predicting lifestyles and emergence of pathogens.</title>
        <authorList>
            <person name="Haridas S."/>
            <person name="Albert R."/>
            <person name="Binder M."/>
            <person name="Bloem J."/>
            <person name="Labutti K."/>
            <person name="Salamov A."/>
            <person name="Andreopoulos B."/>
            <person name="Baker S."/>
            <person name="Barry K."/>
            <person name="Bills G."/>
            <person name="Bluhm B."/>
            <person name="Cannon C."/>
            <person name="Castanera R."/>
            <person name="Culley D."/>
            <person name="Daum C."/>
            <person name="Ezra D."/>
            <person name="Gonzalez J."/>
            <person name="Henrissat B."/>
            <person name="Kuo A."/>
            <person name="Liang C."/>
            <person name="Lipzen A."/>
            <person name="Lutzoni F."/>
            <person name="Magnuson J."/>
            <person name="Mondo S."/>
            <person name="Nolan M."/>
            <person name="Ohm R."/>
            <person name="Pangilinan J."/>
            <person name="Park H.-J."/>
            <person name="Ramirez L."/>
            <person name="Alfaro M."/>
            <person name="Sun H."/>
            <person name="Tritt A."/>
            <person name="Yoshinaga Y."/>
            <person name="Zwiers L.-H."/>
            <person name="Turgeon B."/>
            <person name="Goodwin S."/>
            <person name="Spatafora J."/>
            <person name="Crous P."/>
            <person name="Grigoriev I."/>
        </authorList>
    </citation>
    <scope>NUCLEOTIDE SEQUENCE</scope>
    <source>
        <strain evidence="2">CBS 133067</strain>
    </source>
</reference>
<evidence type="ECO:0000259" key="1">
    <source>
        <dbReference type="PROSITE" id="PS50181"/>
    </source>
</evidence>
<dbReference type="PROSITE" id="PS50181">
    <property type="entry name" value="FBOX"/>
    <property type="match status" value="1"/>
</dbReference>
<accession>A0A9P4I7X7</accession>
<dbReference type="InterPro" id="IPR032675">
    <property type="entry name" value="LRR_dom_sf"/>
</dbReference>
<dbReference type="Proteomes" id="UP000799772">
    <property type="component" value="Unassembled WGS sequence"/>
</dbReference>
<dbReference type="SUPFAM" id="SSF52047">
    <property type="entry name" value="RNI-like"/>
    <property type="match status" value="1"/>
</dbReference>
<comment type="caution">
    <text evidence="2">The sequence shown here is derived from an EMBL/GenBank/DDBJ whole genome shotgun (WGS) entry which is preliminary data.</text>
</comment>
<evidence type="ECO:0000313" key="2">
    <source>
        <dbReference type="EMBL" id="KAF2096861.1"/>
    </source>
</evidence>
<dbReference type="AlphaFoldDB" id="A0A9P4I7X7"/>
<feature type="domain" description="F-box" evidence="1">
    <location>
        <begin position="1"/>
        <end position="46"/>
    </location>
</feature>